<dbReference type="AlphaFoldDB" id="A0AAV1UHD6"/>
<proteinExistence type="predicted"/>
<name>A0AAV1UHD6_9STRA</name>
<accession>A0AAV1UHD6</accession>
<protein>
    <submittedName>
        <fullName evidence="1">Uncharacterized protein</fullName>
    </submittedName>
</protein>
<sequence>MSHCSLFVCADSCNHRLLPVECRSGHECGLQQQPEMVSCRVISLFRATSAVNSLFHVFISWLCILTSNV</sequence>
<evidence type="ECO:0000313" key="1">
    <source>
        <dbReference type="EMBL" id="CAK7933078.1"/>
    </source>
</evidence>
<evidence type="ECO:0000313" key="2">
    <source>
        <dbReference type="Proteomes" id="UP001162060"/>
    </source>
</evidence>
<dbReference type="EMBL" id="CAKLBY020000193">
    <property type="protein sequence ID" value="CAK7933078.1"/>
    <property type="molecule type" value="Genomic_DNA"/>
</dbReference>
<reference evidence="1" key="1">
    <citation type="submission" date="2024-01" db="EMBL/GenBank/DDBJ databases">
        <authorList>
            <person name="Webb A."/>
        </authorList>
    </citation>
    <scope>NUCLEOTIDE SEQUENCE</scope>
    <source>
        <strain evidence="1">Pm1</strain>
    </source>
</reference>
<organism evidence="1 2">
    <name type="scientific">Peronospora matthiolae</name>
    <dbReference type="NCBI Taxonomy" id="2874970"/>
    <lineage>
        <taxon>Eukaryota</taxon>
        <taxon>Sar</taxon>
        <taxon>Stramenopiles</taxon>
        <taxon>Oomycota</taxon>
        <taxon>Peronosporomycetes</taxon>
        <taxon>Peronosporales</taxon>
        <taxon>Peronosporaceae</taxon>
        <taxon>Peronospora</taxon>
    </lineage>
</organism>
<dbReference type="Proteomes" id="UP001162060">
    <property type="component" value="Unassembled WGS sequence"/>
</dbReference>
<comment type="caution">
    <text evidence="1">The sequence shown here is derived from an EMBL/GenBank/DDBJ whole genome shotgun (WGS) entry which is preliminary data.</text>
</comment>
<gene>
    <name evidence="1" type="ORF">PM001_LOCUS18228</name>
</gene>